<dbReference type="PROSITE" id="PS00608">
    <property type="entry name" value="GLYCOSYL_HYDROL_F2_2"/>
    <property type="match status" value="1"/>
</dbReference>
<evidence type="ECO:0000256" key="3">
    <source>
        <dbReference type="ARBA" id="ARBA00012756"/>
    </source>
</evidence>
<dbReference type="InterPro" id="IPR014718">
    <property type="entry name" value="GH-type_carb-bd"/>
</dbReference>
<dbReference type="InterPro" id="IPR006104">
    <property type="entry name" value="Glyco_hydro_2_N"/>
</dbReference>
<dbReference type="SMART" id="SM01038">
    <property type="entry name" value="Bgal_small_N"/>
    <property type="match status" value="1"/>
</dbReference>
<sequence length="1099" mass="123522">MLPSNLRSPKSNQAKVREPGHIMIPDDASIHVDMQIRSLNPQTSAPNIETTSELPRSSPIHSPTPRLTPTPSSRAAAGDIPAPTPSRPLFPTSPPDWCNLSVLHRNTLPPRSTFYLYGSQADALSRDTARSKCQLLSGKWKFHLSTTPFKGPTAFADPSFDSSGWDKVDVPGMWQCQGYGKGPQYTNINYPWPVDPPNVPFDDNECGRYLTTFTVAEELSGHQQRLRFEGVDSSFTVWVNGRNVGYSQGSRNPSEFDVTDYVRFGEENHLAVEVYQRCDGSYLEDQDQLWLSGIFRDVYLHSFPKVHPEDFHVQTLLDDDYGDAELRVVVKMSQSSTVLLKLIDADGKSVAEAKEEFKPEGTFCLRLSNPHKWTAETPYLYTLLLTFEGGTHLSQRVGFRRIDFVSGVFCVNGNPVKFRGVNRHEHHPEHGRAVPYDFMKRDLLLMKRHNVNGIRTSHYIDDPRLYDLADELGLWVIDEADLECHGFGEVGSDPARFTSDNPEWTEAYVDRARQMVMRDKNHACVVIWSLGNEAFYGRNHRAMYDWIKTVDGGRPVHYEQDYSARSADVYSRMYASVDEIIKIAEEPRWEKPLVLCEYVHAMGNGPGAIKEYIDAFYKYPRLMGGFVWEWANHGLKAKNAKGETYMAYGGDWGDEPNDGNFCMDGLLFSDHTPTPGLTEYRKAIEPVQTVKLEGNELTIVNRYDHRTLDHLVASWRIIDETGQSKEKLVKIPSGVKPHTQTKVALSGLPTRFSGETYIRISFRLPSETPWSPANFEVAFGEHQISPARSLTTIQSLLPPPSLAPTVSQSTPGTLTITSPGGASNWTVDLTLGALVSWRRSSSPDKNILTSPVTMDFYRALTDNDRGGRFGRQWLARRLHQTKHHVRQVTWRVVDTALEVHVTGRIAPPVLAWGVDLVTVLSFSGDRVSIRVKGTPGGPLLPDTFARIGLTLGLTGVKSASWFGRGPGESYRDKKLSQSIGVHNSSVDDLFVDYEFPQDGGNRTDVRSVEFRSAPGEEEERVLRARFGDLEGASFSAMRYTTADLDECRHPYELRERRREDVVVRLDWAHHGLGTGSCGPATLPEYELRTGAFEFEVLLD</sequence>
<dbReference type="Gene3D" id="2.60.40.10">
    <property type="entry name" value="Immunoglobulins"/>
    <property type="match status" value="2"/>
</dbReference>
<dbReference type="InterPro" id="IPR006102">
    <property type="entry name" value="Ig-like_GH2"/>
</dbReference>
<gene>
    <name evidence="9" type="ORF">DNG_07436</name>
</gene>
<name>A0AAE8N1M2_9PEZI</name>
<dbReference type="InterPro" id="IPR023232">
    <property type="entry name" value="Glyco_hydro_2_AS"/>
</dbReference>
<dbReference type="GO" id="GO:0004565">
    <property type="term" value="F:beta-galactosidase activity"/>
    <property type="evidence" value="ECO:0007669"/>
    <property type="project" value="UniProtKB-EC"/>
</dbReference>
<keyword evidence="4" id="KW-0378">Hydrolase</keyword>
<evidence type="ECO:0000256" key="7">
    <source>
        <dbReference type="SAM" id="MobiDB-lite"/>
    </source>
</evidence>
<dbReference type="Pfam" id="PF00703">
    <property type="entry name" value="Glyco_hydro_2"/>
    <property type="match status" value="1"/>
</dbReference>
<dbReference type="InterPro" id="IPR006101">
    <property type="entry name" value="Glyco_hydro_2"/>
</dbReference>
<evidence type="ECO:0000259" key="8">
    <source>
        <dbReference type="SMART" id="SM01038"/>
    </source>
</evidence>
<comment type="catalytic activity">
    <reaction evidence="1">
        <text>Hydrolysis of terminal non-reducing beta-D-galactose residues in beta-D-galactosides.</text>
        <dbReference type="EC" id="3.2.1.23"/>
    </reaction>
</comment>
<dbReference type="PRINTS" id="PR00132">
    <property type="entry name" value="GLHYDRLASE2"/>
</dbReference>
<dbReference type="EMBL" id="ONZQ02000011">
    <property type="protein sequence ID" value="SPO04751.1"/>
    <property type="molecule type" value="Genomic_DNA"/>
</dbReference>
<reference evidence="9" key="1">
    <citation type="submission" date="2018-03" db="EMBL/GenBank/DDBJ databases">
        <authorList>
            <person name="Guldener U."/>
        </authorList>
    </citation>
    <scope>NUCLEOTIDE SEQUENCE</scope>
</reference>
<dbReference type="SUPFAM" id="SSF74650">
    <property type="entry name" value="Galactose mutarotase-like"/>
    <property type="match status" value="1"/>
</dbReference>
<dbReference type="Pfam" id="PF02929">
    <property type="entry name" value="Bgal_small_N"/>
    <property type="match status" value="1"/>
</dbReference>
<feature type="domain" description="Beta galactosidase small chain/" evidence="8">
    <location>
        <begin position="815"/>
        <end position="1099"/>
    </location>
</feature>
<protein>
    <recommendedName>
        <fullName evidence="3">beta-galactosidase</fullName>
        <ecNumber evidence="3">3.2.1.23</ecNumber>
    </recommendedName>
    <alternativeName>
        <fullName evidence="6">Lactase</fullName>
    </alternativeName>
</protein>
<dbReference type="GO" id="GO:0009341">
    <property type="term" value="C:beta-galactosidase complex"/>
    <property type="evidence" value="ECO:0007669"/>
    <property type="project" value="InterPro"/>
</dbReference>
<comment type="caution">
    <text evidence="9">The sequence shown here is derived from an EMBL/GenBank/DDBJ whole genome shotgun (WGS) entry which is preliminary data.</text>
</comment>
<feature type="compositionally biased region" description="Polar residues" evidence="7">
    <location>
        <begin position="41"/>
        <end position="61"/>
    </location>
</feature>
<dbReference type="InterPro" id="IPR004199">
    <property type="entry name" value="B-gal_small/dom_5"/>
</dbReference>
<dbReference type="InterPro" id="IPR006103">
    <property type="entry name" value="Glyco_hydro_2_cat"/>
</dbReference>
<dbReference type="FunFam" id="3.20.20.80:FF:000018">
    <property type="entry name" value="Beta-galactosidase"/>
    <property type="match status" value="1"/>
</dbReference>
<evidence type="ECO:0000256" key="1">
    <source>
        <dbReference type="ARBA" id="ARBA00001412"/>
    </source>
</evidence>
<dbReference type="InterPro" id="IPR008979">
    <property type="entry name" value="Galactose-bd-like_sf"/>
</dbReference>
<keyword evidence="5" id="KW-0326">Glycosidase</keyword>
<dbReference type="Gene3D" id="2.60.120.260">
    <property type="entry name" value="Galactose-binding domain-like"/>
    <property type="match status" value="1"/>
</dbReference>
<evidence type="ECO:0000256" key="5">
    <source>
        <dbReference type="ARBA" id="ARBA00023295"/>
    </source>
</evidence>
<dbReference type="Proteomes" id="UP001187682">
    <property type="component" value="Unassembled WGS sequence"/>
</dbReference>
<dbReference type="InterPro" id="IPR013783">
    <property type="entry name" value="Ig-like_fold"/>
</dbReference>
<dbReference type="InterPro" id="IPR011013">
    <property type="entry name" value="Gal_mutarotase_sf_dom"/>
</dbReference>
<evidence type="ECO:0000256" key="2">
    <source>
        <dbReference type="ARBA" id="ARBA00007401"/>
    </source>
</evidence>
<comment type="similarity">
    <text evidence="2">Belongs to the glycosyl hydrolase 2 family.</text>
</comment>
<dbReference type="SUPFAM" id="SSF51445">
    <property type="entry name" value="(Trans)glycosidases"/>
    <property type="match status" value="1"/>
</dbReference>
<evidence type="ECO:0000313" key="9">
    <source>
        <dbReference type="EMBL" id="SPO04751.1"/>
    </source>
</evidence>
<feature type="compositionally biased region" description="Low complexity" evidence="7">
    <location>
        <begin position="63"/>
        <end position="74"/>
    </location>
</feature>
<dbReference type="GO" id="GO:0005990">
    <property type="term" value="P:lactose catabolic process"/>
    <property type="evidence" value="ECO:0007669"/>
    <property type="project" value="TreeGrafter"/>
</dbReference>
<dbReference type="Pfam" id="PF02837">
    <property type="entry name" value="Glyco_hydro_2_N"/>
    <property type="match status" value="1"/>
</dbReference>
<evidence type="ECO:0000256" key="4">
    <source>
        <dbReference type="ARBA" id="ARBA00022801"/>
    </source>
</evidence>
<feature type="region of interest" description="Disordered" evidence="7">
    <location>
        <begin position="1"/>
        <end position="22"/>
    </location>
</feature>
<dbReference type="SUPFAM" id="SSF49303">
    <property type="entry name" value="beta-Galactosidase/glucuronidase domain"/>
    <property type="match status" value="2"/>
</dbReference>
<dbReference type="Gene3D" id="3.20.20.80">
    <property type="entry name" value="Glycosidases"/>
    <property type="match status" value="1"/>
</dbReference>
<dbReference type="SUPFAM" id="SSF49785">
    <property type="entry name" value="Galactose-binding domain-like"/>
    <property type="match status" value="1"/>
</dbReference>
<accession>A0AAE8N1M2</accession>
<dbReference type="InterPro" id="IPR036156">
    <property type="entry name" value="Beta-gal/glucu_dom_sf"/>
</dbReference>
<dbReference type="GO" id="GO:0030246">
    <property type="term" value="F:carbohydrate binding"/>
    <property type="evidence" value="ECO:0007669"/>
    <property type="project" value="InterPro"/>
</dbReference>
<evidence type="ECO:0000313" key="10">
    <source>
        <dbReference type="Proteomes" id="UP001187682"/>
    </source>
</evidence>
<dbReference type="AlphaFoldDB" id="A0AAE8N1M2"/>
<dbReference type="Pfam" id="PF16353">
    <property type="entry name" value="LacZ_4"/>
    <property type="match status" value="1"/>
</dbReference>
<dbReference type="PANTHER" id="PTHR46323">
    <property type="entry name" value="BETA-GALACTOSIDASE"/>
    <property type="match status" value="1"/>
</dbReference>
<evidence type="ECO:0000256" key="6">
    <source>
        <dbReference type="ARBA" id="ARBA00032230"/>
    </source>
</evidence>
<dbReference type="InterPro" id="IPR017853">
    <property type="entry name" value="GH"/>
</dbReference>
<dbReference type="InterPro" id="IPR032312">
    <property type="entry name" value="LacZ_4"/>
</dbReference>
<dbReference type="EC" id="3.2.1.23" evidence="3"/>
<dbReference type="Pfam" id="PF02836">
    <property type="entry name" value="Glyco_hydro_2_C"/>
    <property type="match status" value="1"/>
</dbReference>
<feature type="compositionally biased region" description="Polar residues" evidence="7">
    <location>
        <begin position="1"/>
        <end position="14"/>
    </location>
</feature>
<organism evidence="9 10">
    <name type="scientific">Cephalotrichum gorgonifer</name>
    <dbReference type="NCBI Taxonomy" id="2041049"/>
    <lineage>
        <taxon>Eukaryota</taxon>
        <taxon>Fungi</taxon>
        <taxon>Dikarya</taxon>
        <taxon>Ascomycota</taxon>
        <taxon>Pezizomycotina</taxon>
        <taxon>Sordariomycetes</taxon>
        <taxon>Hypocreomycetidae</taxon>
        <taxon>Microascales</taxon>
        <taxon>Microascaceae</taxon>
        <taxon>Cephalotrichum</taxon>
    </lineage>
</organism>
<proteinExistence type="inferred from homology"/>
<keyword evidence="10" id="KW-1185">Reference proteome</keyword>
<feature type="region of interest" description="Disordered" evidence="7">
    <location>
        <begin position="41"/>
        <end position="87"/>
    </location>
</feature>
<dbReference type="PANTHER" id="PTHR46323:SF2">
    <property type="entry name" value="BETA-GALACTOSIDASE"/>
    <property type="match status" value="1"/>
</dbReference>
<dbReference type="Gene3D" id="2.70.98.10">
    <property type="match status" value="1"/>
</dbReference>
<dbReference type="InterPro" id="IPR050347">
    <property type="entry name" value="Bact_Beta-galactosidase"/>
</dbReference>